<gene>
    <name evidence="7" type="ORF">SBAD_LOCUS10494</name>
</gene>
<proteinExistence type="inferred from homology"/>
<keyword evidence="4 6" id="KW-1133">Transmembrane helix</keyword>
<dbReference type="GO" id="GO:0005739">
    <property type="term" value="C:mitochondrion"/>
    <property type="evidence" value="ECO:0007669"/>
    <property type="project" value="TreeGrafter"/>
</dbReference>
<accession>A0A183J3P6</accession>
<organism evidence="9">
    <name type="scientific">Soboliphyme baturini</name>
    <dbReference type="NCBI Taxonomy" id="241478"/>
    <lineage>
        <taxon>Eukaryota</taxon>
        <taxon>Metazoa</taxon>
        <taxon>Ecdysozoa</taxon>
        <taxon>Nematoda</taxon>
        <taxon>Enoplea</taxon>
        <taxon>Dorylaimia</taxon>
        <taxon>Dioctophymatida</taxon>
        <taxon>Dioctophymatoidea</taxon>
        <taxon>Soboliphymatidae</taxon>
        <taxon>Soboliphyme</taxon>
    </lineage>
</organism>
<evidence type="ECO:0000256" key="5">
    <source>
        <dbReference type="ARBA" id="ARBA00023136"/>
    </source>
</evidence>
<feature type="transmembrane region" description="Helical" evidence="6">
    <location>
        <begin position="96"/>
        <end position="117"/>
    </location>
</feature>
<evidence type="ECO:0000313" key="9">
    <source>
        <dbReference type="WBParaSite" id="SBAD_0001086001-mRNA-1"/>
    </source>
</evidence>
<sequence>MTKILRKLTEVHKVLFGRNCLLATNICICISLTATGDVVQQQTKLLRGISQRYDTRRTFNMSMSAISFGVICHYWYCWLDKFLPGYSLATVLKKVFLDQVFLSPFMWVTYFATLGVVEQSDWQRFLCRCLTSGSQLYKAEWIVWPPAQIFNFYFLSTKYRVLYDSFVSFGFDWYSSYLLNDQNNDD</sequence>
<keyword evidence="8" id="KW-1185">Reference proteome</keyword>
<dbReference type="PANTHER" id="PTHR11266:SF8">
    <property type="entry name" value="MPV17-LIKE PROTEIN 2"/>
    <property type="match status" value="1"/>
</dbReference>
<keyword evidence="3 6" id="KW-0812">Transmembrane</keyword>
<dbReference type="OrthoDB" id="10267969at2759"/>
<dbReference type="EMBL" id="UZAM01014162">
    <property type="protein sequence ID" value="VDP32320.1"/>
    <property type="molecule type" value="Genomic_DNA"/>
</dbReference>
<dbReference type="AlphaFoldDB" id="A0A183J3P6"/>
<evidence type="ECO:0000256" key="3">
    <source>
        <dbReference type="ARBA" id="ARBA00022692"/>
    </source>
</evidence>
<evidence type="ECO:0000256" key="6">
    <source>
        <dbReference type="RuleBase" id="RU363053"/>
    </source>
</evidence>
<evidence type="ECO:0000256" key="1">
    <source>
        <dbReference type="ARBA" id="ARBA00004141"/>
    </source>
</evidence>
<protein>
    <submittedName>
        <fullName evidence="9">Mpv17-like protein 2</fullName>
    </submittedName>
</protein>
<dbReference type="PANTHER" id="PTHR11266">
    <property type="entry name" value="PEROXISOMAL MEMBRANE PROTEIN 2, PXMP2 MPV17"/>
    <property type="match status" value="1"/>
</dbReference>
<name>A0A183J3P6_9BILA</name>
<evidence type="ECO:0000256" key="4">
    <source>
        <dbReference type="ARBA" id="ARBA00022989"/>
    </source>
</evidence>
<dbReference type="GO" id="GO:0016020">
    <property type="term" value="C:membrane"/>
    <property type="evidence" value="ECO:0007669"/>
    <property type="project" value="UniProtKB-SubCell"/>
</dbReference>
<evidence type="ECO:0000313" key="7">
    <source>
        <dbReference type="EMBL" id="VDP32320.1"/>
    </source>
</evidence>
<comment type="subcellular location">
    <subcellularLocation>
        <location evidence="1">Membrane</location>
        <topology evidence="1">Multi-pass membrane protein</topology>
    </subcellularLocation>
</comment>
<dbReference type="WBParaSite" id="SBAD_0001086001-mRNA-1">
    <property type="protein sequence ID" value="SBAD_0001086001-mRNA-1"/>
    <property type="gene ID" value="SBAD_0001086001"/>
</dbReference>
<dbReference type="Pfam" id="PF04117">
    <property type="entry name" value="Mpv17_PMP22"/>
    <property type="match status" value="1"/>
</dbReference>
<reference evidence="9" key="1">
    <citation type="submission" date="2016-06" db="UniProtKB">
        <authorList>
            <consortium name="WormBaseParasite"/>
        </authorList>
    </citation>
    <scope>IDENTIFICATION</scope>
</reference>
<evidence type="ECO:0000256" key="2">
    <source>
        <dbReference type="ARBA" id="ARBA00006824"/>
    </source>
</evidence>
<evidence type="ECO:0000313" key="8">
    <source>
        <dbReference type="Proteomes" id="UP000270296"/>
    </source>
</evidence>
<dbReference type="InterPro" id="IPR007248">
    <property type="entry name" value="Mpv17_PMP22"/>
</dbReference>
<keyword evidence="5 6" id="KW-0472">Membrane</keyword>
<dbReference type="GO" id="GO:0061668">
    <property type="term" value="P:mitochondrial ribosome assembly"/>
    <property type="evidence" value="ECO:0007669"/>
    <property type="project" value="TreeGrafter"/>
</dbReference>
<dbReference type="Proteomes" id="UP000270296">
    <property type="component" value="Unassembled WGS sequence"/>
</dbReference>
<reference evidence="7 8" key="2">
    <citation type="submission" date="2018-11" db="EMBL/GenBank/DDBJ databases">
        <authorList>
            <consortium name="Pathogen Informatics"/>
        </authorList>
    </citation>
    <scope>NUCLEOTIDE SEQUENCE [LARGE SCALE GENOMIC DNA]</scope>
</reference>
<comment type="similarity">
    <text evidence="2 6">Belongs to the peroxisomal membrane protein PXMP2/4 family.</text>
</comment>
<feature type="transmembrane region" description="Helical" evidence="6">
    <location>
        <begin position="58"/>
        <end position="76"/>
    </location>
</feature>